<accession>A0ABP6QG31</accession>
<dbReference type="InterPro" id="IPR036264">
    <property type="entry name" value="Bact_exopeptidase_dim_dom"/>
</dbReference>
<name>A0ABP6QG31_9ACTN</name>
<dbReference type="Proteomes" id="UP001501237">
    <property type="component" value="Unassembled WGS sequence"/>
</dbReference>
<dbReference type="InterPro" id="IPR002933">
    <property type="entry name" value="Peptidase_M20"/>
</dbReference>
<evidence type="ECO:0000313" key="2">
    <source>
        <dbReference type="EMBL" id="GAA3227918.1"/>
    </source>
</evidence>
<comment type="caution">
    <text evidence="2">The sequence shown here is derived from an EMBL/GenBank/DDBJ whole genome shotgun (WGS) entry which is preliminary data.</text>
</comment>
<dbReference type="SUPFAM" id="SSF53187">
    <property type="entry name" value="Zn-dependent exopeptidases"/>
    <property type="match status" value="1"/>
</dbReference>
<dbReference type="EMBL" id="BAAAUV010000017">
    <property type="protein sequence ID" value="GAA3227918.1"/>
    <property type="molecule type" value="Genomic_DNA"/>
</dbReference>
<feature type="domain" description="Peptidase M20 dimerisation" evidence="1">
    <location>
        <begin position="238"/>
        <end position="334"/>
    </location>
</feature>
<dbReference type="PANTHER" id="PTHR11014:SF63">
    <property type="entry name" value="METALLOPEPTIDASE, PUTATIVE (AFU_ORTHOLOGUE AFUA_6G09600)-RELATED"/>
    <property type="match status" value="1"/>
</dbReference>
<dbReference type="NCBIfam" id="TIGR01891">
    <property type="entry name" value="amidohydrolases"/>
    <property type="match status" value="1"/>
</dbReference>
<dbReference type="Pfam" id="PF01546">
    <property type="entry name" value="Peptidase_M20"/>
    <property type="match status" value="1"/>
</dbReference>
<evidence type="ECO:0000313" key="3">
    <source>
        <dbReference type="Proteomes" id="UP001501237"/>
    </source>
</evidence>
<organism evidence="2 3">
    <name type="scientific">Actinocorallia longicatena</name>
    <dbReference type="NCBI Taxonomy" id="111803"/>
    <lineage>
        <taxon>Bacteria</taxon>
        <taxon>Bacillati</taxon>
        <taxon>Actinomycetota</taxon>
        <taxon>Actinomycetes</taxon>
        <taxon>Streptosporangiales</taxon>
        <taxon>Thermomonosporaceae</taxon>
        <taxon>Actinocorallia</taxon>
    </lineage>
</organism>
<dbReference type="Gene3D" id="3.40.630.10">
    <property type="entry name" value="Zn peptidases"/>
    <property type="match status" value="1"/>
</dbReference>
<dbReference type="Pfam" id="PF07687">
    <property type="entry name" value="M20_dimer"/>
    <property type="match status" value="1"/>
</dbReference>
<proteinExistence type="predicted"/>
<evidence type="ECO:0000259" key="1">
    <source>
        <dbReference type="Pfam" id="PF07687"/>
    </source>
</evidence>
<keyword evidence="3" id="KW-1185">Reference proteome</keyword>
<gene>
    <name evidence="2" type="ORF">GCM10010468_57020</name>
</gene>
<reference evidence="3" key="1">
    <citation type="journal article" date="2019" name="Int. J. Syst. Evol. Microbiol.">
        <title>The Global Catalogue of Microorganisms (GCM) 10K type strain sequencing project: providing services to taxonomists for standard genome sequencing and annotation.</title>
        <authorList>
            <consortium name="The Broad Institute Genomics Platform"/>
            <consortium name="The Broad Institute Genome Sequencing Center for Infectious Disease"/>
            <person name="Wu L."/>
            <person name="Ma J."/>
        </authorList>
    </citation>
    <scope>NUCLEOTIDE SEQUENCE [LARGE SCALE GENOMIC DNA]</scope>
    <source>
        <strain evidence="3">JCM 9377</strain>
    </source>
</reference>
<dbReference type="Gene3D" id="3.30.70.360">
    <property type="match status" value="1"/>
</dbReference>
<dbReference type="InterPro" id="IPR017439">
    <property type="entry name" value="Amidohydrolase"/>
</dbReference>
<sequence length="451" mass="47459">MQGRPEEPPEQESDHISVMPEGAQMTQLDVPQNPGVMSSLDDLTAAAPDLRAQLDVFLGHHTDELIGFRRDLHRNPELGWTEHRTTAKIVEALEAAGLSPRVLPKGTGVICDIGPEGGPTVALRADIDALPLPDEKDVEYASAVPGVSHACGHDVHTTVVLGAGLFLAAQAAEGLLPGRVRLLFQPAEENPGGALDILAAGGLVGVDRVFALHCEPKFEVGQLGVRTGPITAACDKVYVKVTGPGGHTARPHLTADLVYALAKIVTELPAALSRRVDPRSSLSLVWGRMNAGSVANAIPDQGLAEGTVRCLDDEAWHRAPELMKALLQSVAGAYEVEASLEYVRGVPPTVNDHASVQMFRDAGETVLGAGNVVAAPQSLGGDDFGYMLENIPGAYGRLGVRTPGTSEYDLHRGDFDVDESSIPVGVRILAATALTALCEVPSGTAETEIQL</sequence>
<dbReference type="PANTHER" id="PTHR11014">
    <property type="entry name" value="PEPTIDASE M20 FAMILY MEMBER"/>
    <property type="match status" value="1"/>
</dbReference>
<dbReference type="PIRSF" id="PIRSF005962">
    <property type="entry name" value="Pept_M20D_amidohydro"/>
    <property type="match status" value="1"/>
</dbReference>
<protein>
    <submittedName>
        <fullName evidence="2">M20 family metallopeptidase</fullName>
    </submittedName>
</protein>
<dbReference type="InterPro" id="IPR011650">
    <property type="entry name" value="Peptidase_M20_dimer"/>
</dbReference>
<dbReference type="SUPFAM" id="SSF55031">
    <property type="entry name" value="Bacterial exopeptidase dimerisation domain"/>
    <property type="match status" value="1"/>
</dbReference>